<evidence type="ECO:0000256" key="5">
    <source>
        <dbReference type="ARBA" id="ARBA00022801"/>
    </source>
</evidence>
<dbReference type="InterPro" id="IPR056441">
    <property type="entry name" value="Beta-barrel_GLAA-B_II"/>
</dbReference>
<evidence type="ECO:0000313" key="10">
    <source>
        <dbReference type="EMBL" id="EHG24163.1"/>
    </source>
</evidence>
<comment type="catalytic activity">
    <reaction evidence="1">
        <text>Hydrolysis of terminal, non-reducing alpha-D-galactose residues in alpha-D-galactosides, including galactose oligosaccharides, galactomannans and galactolipids.</text>
        <dbReference type="EC" id="3.2.1.22"/>
    </reaction>
</comment>
<accession>G5G9W3</accession>
<evidence type="ECO:0000256" key="3">
    <source>
        <dbReference type="ARBA" id="ARBA00022729"/>
    </source>
</evidence>
<dbReference type="STRING" id="679199.HMPREF9332_00364"/>
<feature type="signal peptide" evidence="7">
    <location>
        <begin position="1"/>
        <end position="19"/>
    </location>
</feature>
<evidence type="ECO:0000256" key="4">
    <source>
        <dbReference type="ARBA" id="ARBA00022737"/>
    </source>
</evidence>
<comment type="catalytic activity">
    <reaction evidence="2">
        <text>Hydrolysis of terminal, non-reducing branched (1-&gt;3)-alpha-D-galactosidic residues, producing free D-galactose.</text>
        <dbReference type="EC" id="3.2.1.n1"/>
    </reaction>
</comment>
<feature type="chain" id="PRO_5003476936" description="Alpha-1,3-galactosidase B" evidence="7">
    <location>
        <begin position="20"/>
        <end position="581"/>
    </location>
</feature>
<dbReference type="Pfam" id="PF23764">
    <property type="entry name" value="Beta-barrel_GLAA-B_II"/>
    <property type="match status" value="1"/>
</dbReference>
<evidence type="ECO:0000259" key="8">
    <source>
        <dbReference type="Pfam" id="PF23763"/>
    </source>
</evidence>
<reference evidence="10 11" key="1">
    <citation type="submission" date="2011-08" db="EMBL/GenBank/DDBJ databases">
        <title>The Genome Sequence of Prevotella sp. oral taxon 302 str. F0323.</title>
        <authorList>
            <consortium name="The Broad Institute Genome Sequencing Platform"/>
            <person name="Earl A."/>
            <person name="Ward D."/>
            <person name="Feldgarden M."/>
            <person name="Gevers D."/>
            <person name="Izard J."/>
            <person name="Blanton J.M."/>
            <person name="Baranova O.V."/>
            <person name="Tanner A.C."/>
            <person name="Dewhirst F.E."/>
            <person name="Young S.K."/>
            <person name="Zeng Q."/>
            <person name="Gargeya S."/>
            <person name="Fitzgerald M."/>
            <person name="Haas B."/>
            <person name="Abouelleil A."/>
            <person name="Alvarado L."/>
            <person name="Arachchi H.M."/>
            <person name="Berlin A."/>
            <person name="Brown A."/>
            <person name="Chapman S.B."/>
            <person name="Chen Z."/>
            <person name="Dunbar C."/>
            <person name="Freedman E."/>
            <person name="Gearin G."/>
            <person name="Gellesch M."/>
            <person name="Goldberg J."/>
            <person name="Griggs A."/>
            <person name="Gujja S."/>
            <person name="Heiman D."/>
            <person name="Howarth C."/>
            <person name="Larson L."/>
            <person name="Lui A."/>
            <person name="MacDonald P.J.P."/>
            <person name="Montmayeur A."/>
            <person name="Murphy C."/>
            <person name="Neiman D."/>
            <person name="Pearson M."/>
            <person name="Priest M."/>
            <person name="Roberts A."/>
            <person name="Saif S."/>
            <person name="Shea T."/>
            <person name="Shenoy N."/>
            <person name="Sisk P."/>
            <person name="Stolte C."/>
            <person name="Sykes S."/>
            <person name="Wortman J."/>
            <person name="Nusbaum C."/>
            <person name="Birren B."/>
        </authorList>
    </citation>
    <scope>NUCLEOTIDE SEQUENCE [LARGE SCALE GENOMIC DNA]</scope>
    <source>
        <strain evidence="10 11">F0323</strain>
    </source>
</reference>
<dbReference type="OrthoDB" id="9807299at2"/>
<feature type="domain" description="GLAA-B beta-barrel" evidence="8">
    <location>
        <begin position="145"/>
        <end position="241"/>
    </location>
</feature>
<name>G5G9W3_9BACT</name>
<evidence type="ECO:0000256" key="1">
    <source>
        <dbReference type="ARBA" id="ARBA00001255"/>
    </source>
</evidence>
<dbReference type="HOGENOM" id="CLU_017693_0_0_10"/>
<keyword evidence="6" id="KW-0326">Glycosidase</keyword>
<dbReference type="SUPFAM" id="SSF51126">
    <property type="entry name" value="Pectin lyase-like"/>
    <property type="match status" value="1"/>
</dbReference>
<protein>
    <recommendedName>
        <fullName evidence="12">Alpha-1,3-galactosidase B</fullName>
    </recommendedName>
</protein>
<dbReference type="eggNOG" id="COG5434">
    <property type="taxonomic scope" value="Bacteria"/>
</dbReference>
<comment type="caution">
    <text evidence="10">The sequence shown here is derived from an EMBL/GenBank/DDBJ whole genome shotgun (WGS) entry which is preliminary data.</text>
</comment>
<organism evidence="10 11">
    <name type="scientific">Alloprevotella rava F0323</name>
    <dbReference type="NCBI Taxonomy" id="679199"/>
    <lineage>
        <taxon>Bacteria</taxon>
        <taxon>Pseudomonadati</taxon>
        <taxon>Bacteroidota</taxon>
        <taxon>Bacteroidia</taxon>
        <taxon>Bacteroidales</taxon>
        <taxon>Prevotellaceae</taxon>
        <taxon>Alloprevotella</taxon>
    </lineage>
</organism>
<evidence type="ECO:0000256" key="2">
    <source>
        <dbReference type="ARBA" id="ARBA00001271"/>
    </source>
</evidence>
<dbReference type="EMBL" id="ACZK01000010">
    <property type="protein sequence ID" value="EHG24163.1"/>
    <property type="molecule type" value="Genomic_DNA"/>
</dbReference>
<dbReference type="InterPro" id="IPR057275">
    <property type="entry name" value="Beta-barrel_GLAA-B_I"/>
</dbReference>
<dbReference type="Pfam" id="PF23763">
    <property type="entry name" value="Beta-barrel_GLAA-B_I"/>
    <property type="match status" value="1"/>
</dbReference>
<dbReference type="GO" id="GO:0004557">
    <property type="term" value="F:alpha-galactosidase activity"/>
    <property type="evidence" value="ECO:0007669"/>
    <property type="project" value="UniProtKB-EC"/>
</dbReference>
<keyword evidence="11" id="KW-1185">Reference proteome</keyword>
<dbReference type="Proteomes" id="UP000015993">
    <property type="component" value="Unassembled WGS sequence"/>
</dbReference>
<evidence type="ECO:0000256" key="6">
    <source>
        <dbReference type="ARBA" id="ARBA00023295"/>
    </source>
</evidence>
<dbReference type="InterPro" id="IPR011050">
    <property type="entry name" value="Pectin_lyase_fold/virulence"/>
</dbReference>
<dbReference type="Gene3D" id="2.160.20.10">
    <property type="entry name" value="Single-stranded right-handed beta-helix, Pectin lyase-like"/>
    <property type="match status" value="2"/>
</dbReference>
<keyword evidence="4" id="KW-0677">Repeat</keyword>
<proteinExistence type="predicted"/>
<gene>
    <name evidence="10" type="ORF">HMPREF9332_00364</name>
</gene>
<sequence>MKKTLALSFLLLLCFPLMARKVVYKMSQFGIRPNNSNNTAALTKFLQNHPPQLGNKDEIILRFDKGTYNFRLEEAPEIECYISNHDQQPLRKAVFYLNHYENLTIDGGGAHFLFQGALLPVVLNYCGNVTLKNFSIDFIDPQIEQVEIVKSDTTGIRFKLSPSPHKDKEYQWFFTEQGYFETQGENWRSHFAWGIGFDKETRHILYNTGDLGINLLNYRQEGETFYAPNWKDLRLKTGNIVAMRNFYRPCPAIFLNESKNTKLQNVTVNYAWGMGLIAQRCTDITLNSFNVYPSQGRYFSTQADATHFSQCRGKIISCKGTYEGMMDDAINVHGVYLRILQRKDDHTAICAFMHSQAYGFNWGNTGDSIRFINSSTLDSVQTNVITSIRPQDAVTLQGMKSFLISFRDPIPSDADCIENLEWTPSIVFSGNTIRNNRARGTLFSSPKYTLCENNLFDHTSGSAILLSGDANGWYESGPVNNVIIRRNRFINALTSRYQFTNAIISIYPEIPKLKNQRNYYHNRISIEKNLFDTFGTPLVYAKSVRHLIFRNNQVKKNSEFSPFLNNTQSIITEKVEKTTKD</sequence>
<dbReference type="AlphaFoldDB" id="G5G9W3"/>
<evidence type="ECO:0000256" key="7">
    <source>
        <dbReference type="SAM" id="SignalP"/>
    </source>
</evidence>
<dbReference type="RefSeq" id="WP_009346775.1">
    <property type="nucleotide sequence ID" value="NZ_JH376827.1"/>
</dbReference>
<evidence type="ECO:0000313" key="11">
    <source>
        <dbReference type="Proteomes" id="UP000015993"/>
    </source>
</evidence>
<evidence type="ECO:0000259" key="9">
    <source>
        <dbReference type="Pfam" id="PF23764"/>
    </source>
</evidence>
<keyword evidence="3 7" id="KW-0732">Signal</keyword>
<dbReference type="PATRIC" id="fig|679199.3.peg.380"/>
<dbReference type="InterPro" id="IPR012334">
    <property type="entry name" value="Pectin_lyas_fold"/>
</dbReference>
<feature type="domain" description="GLAA-B beta-barrel" evidence="9">
    <location>
        <begin position="350"/>
        <end position="413"/>
    </location>
</feature>
<evidence type="ECO:0008006" key="12">
    <source>
        <dbReference type="Google" id="ProtNLM"/>
    </source>
</evidence>
<keyword evidence="5" id="KW-0378">Hydrolase</keyword>